<protein>
    <submittedName>
        <fullName evidence="1">Uncharacterized protein</fullName>
    </submittedName>
</protein>
<dbReference type="Proteomes" id="UP000712281">
    <property type="component" value="Unassembled WGS sequence"/>
</dbReference>
<organism evidence="1 2">
    <name type="scientific">Brassica cretica</name>
    <name type="common">Mustard</name>
    <dbReference type="NCBI Taxonomy" id="69181"/>
    <lineage>
        <taxon>Eukaryota</taxon>
        <taxon>Viridiplantae</taxon>
        <taxon>Streptophyta</taxon>
        <taxon>Embryophyta</taxon>
        <taxon>Tracheophyta</taxon>
        <taxon>Spermatophyta</taxon>
        <taxon>Magnoliopsida</taxon>
        <taxon>eudicotyledons</taxon>
        <taxon>Gunneridae</taxon>
        <taxon>Pentapetalae</taxon>
        <taxon>rosids</taxon>
        <taxon>malvids</taxon>
        <taxon>Brassicales</taxon>
        <taxon>Brassicaceae</taxon>
        <taxon>Brassiceae</taxon>
        <taxon>Brassica</taxon>
    </lineage>
</organism>
<gene>
    <name evidence="1" type="ORF">F2Q68_00025502</name>
</gene>
<dbReference type="AlphaFoldDB" id="A0A8S9IAS3"/>
<proteinExistence type="predicted"/>
<name>A0A8S9IAS3_BRACR</name>
<evidence type="ECO:0000313" key="2">
    <source>
        <dbReference type="Proteomes" id="UP000712281"/>
    </source>
</evidence>
<comment type="caution">
    <text evidence="1">The sequence shown here is derived from an EMBL/GenBank/DDBJ whole genome shotgun (WGS) entry which is preliminary data.</text>
</comment>
<evidence type="ECO:0000313" key="1">
    <source>
        <dbReference type="EMBL" id="KAF2566573.1"/>
    </source>
</evidence>
<sequence>MSGNTRDKIAFCNNAVRQLQPPLRLWPTLTQMPQFLRKSKTLPRLFATGSAMKRARDFSL</sequence>
<dbReference type="EMBL" id="QGKW02001911">
    <property type="protein sequence ID" value="KAF2566573.1"/>
    <property type="molecule type" value="Genomic_DNA"/>
</dbReference>
<reference evidence="1" key="1">
    <citation type="submission" date="2019-12" db="EMBL/GenBank/DDBJ databases">
        <title>Genome sequencing and annotation of Brassica cretica.</title>
        <authorList>
            <person name="Studholme D.J."/>
            <person name="Sarris P.F."/>
        </authorList>
    </citation>
    <scope>NUCLEOTIDE SEQUENCE</scope>
    <source>
        <strain evidence="1">PFS-001/15</strain>
        <tissue evidence="1">Leaf</tissue>
    </source>
</reference>
<accession>A0A8S9IAS3</accession>